<accession>A0A378W630</accession>
<dbReference type="RefSeq" id="WP_181821314.1">
    <property type="nucleotide sequence ID" value="NZ_UGQQ01000002.1"/>
</dbReference>
<proteinExistence type="predicted"/>
<evidence type="ECO:0000313" key="2">
    <source>
        <dbReference type="EMBL" id="SUA28505.1"/>
    </source>
</evidence>
<dbReference type="InterPro" id="IPR022026">
    <property type="entry name" value="DUF5981"/>
</dbReference>
<organism evidence="2 3">
    <name type="scientific">Mycolicibacterium senegalense</name>
    <dbReference type="NCBI Taxonomy" id="1796"/>
    <lineage>
        <taxon>Bacteria</taxon>
        <taxon>Bacillati</taxon>
        <taxon>Actinomycetota</taxon>
        <taxon>Actinomycetes</taxon>
        <taxon>Mycobacteriales</taxon>
        <taxon>Mycobacteriaceae</taxon>
        <taxon>Mycolicibacterium</taxon>
    </lineage>
</organism>
<feature type="domain" description="Methylene-tetrahydrofolate reductase C-terminal-like" evidence="1">
    <location>
        <begin position="50"/>
        <end position="139"/>
    </location>
</feature>
<dbReference type="Pfam" id="PF12225">
    <property type="entry name" value="DUF5981"/>
    <property type="match status" value="1"/>
</dbReference>
<dbReference type="EMBL" id="UGQQ01000002">
    <property type="protein sequence ID" value="SUA28505.1"/>
    <property type="molecule type" value="Genomic_DNA"/>
</dbReference>
<dbReference type="Proteomes" id="UP000254945">
    <property type="component" value="Unassembled WGS sequence"/>
</dbReference>
<reference evidence="2 3" key="1">
    <citation type="submission" date="2018-06" db="EMBL/GenBank/DDBJ databases">
        <authorList>
            <consortium name="Pathogen Informatics"/>
            <person name="Doyle S."/>
        </authorList>
    </citation>
    <scope>NUCLEOTIDE SEQUENCE [LARGE SCALE GENOMIC DNA]</scope>
    <source>
        <strain evidence="2 3">NCTC4524</strain>
    </source>
</reference>
<sequence>MKKPLFGAGWPQPFAPRISAELSYGLHRILATNALYRWFAAELERRPKMYRIFTALERVTKQRIYGCRMCGQCALPTTGYACPMTCPKQIRNGPRGGVSPEGNCEVHPEMRCVWVIGSERATRAGRSSDLALLHRPVDYRESNRSSWVNYWLGRDADIATEQPPRKLLPIVQVS</sequence>
<evidence type="ECO:0000313" key="3">
    <source>
        <dbReference type="Proteomes" id="UP000254945"/>
    </source>
</evidence>
<dbReference type="AlphaFoldDB" id="A0A378W630"/>
<name>A0A378W630_9MYCO</name>
<gene>
    <name evidence="2" type="ORF">NCTC4524_04485</name>
</gene>
<protein>
    <submittedName>
        <fullName evidence="2">Methylene-tetrahydrofolate reductase C terminal</fullName>
    </submittedName>
</protein>
<evidence type="ECO:0000259" key="1">
    <source>
        <dbReference type="Pfam" id="PF12225"/>
    </source>
</evidence>